<dbReference type="PROSITE" id="PS50815">
    <property type="entry name" value="HORMA"/>
    <property type="match status" value="1"/>
</dbReference>
<proteinExistence type="predicted"/>
<dbReference type="InterPro" id="IPR036570">
    <property type="entry name" value="HORMA_dom_sf"/>
</dbReference>
<evidence type="ECO:0000313" key="2">
    <source>
        <dbReference type="EMBL" id="GAX22971.1"/>
    </source>
</evidence>
<protein>
    <recommendedName>
        <fullName evidence="1">HORMA domain-containing protein</fullName>
    </recommendedName>
</protein>
<comment type="caution">
    <text evidence="2">The sequence shown here is derived from an EMBL/GenBank/DDBJ whole genome shotgun (WGS) entry which is preliminary data.</text>
</comment>
<dbReference type="PANTHER" id="PTHR11842:SF10">
    <property type="entry name" value="MITOTIC SPINDLE ASSEMBLY CHECKPOINT PROTEIN MAD2B"/>
    <property type="match status" value="1"/>
</dbReference>
<dbReference type="OrthoDB" id="21254at2759"/>
<accession>A0A1Z5KA35</accession>
<dbReference type="GO" id="GO:0016035">
    <property type="term" value="C:zeta DNA polymerase complex"/>
    <property type="evidence" value="ECO:0007669"/>
    <property type="project" value="TreeGrafter"/>
</dbReference>
<dbReference type="SUPFAM" id="SSF56019">
    <property type="entry name" value="The spindle assembly checkpoint protein mad2"/>
    <property type="match status" value="1"/>
</dbReference>
<dbReference type="Gene3D" id="3.30.900.10">
    <property type="entry name" value="HORMA domain"/>
    <property type="match status" value="1"/>
</dbReference>
<dbReference type="AlphaFoldDB" id="A0A1Z5KA35"/>
<dbReference type="InterPro" id="IPR003511">
    <property type="entry name" value="HORMA_dom"/>
</dbReference>
<reference evidence="2 3" key="1">
    <citation type="journal article" date="2015" name="Plant Cell">
        <title>Oil accumulation by the oleaginous diatom Fistulifera solaris as revealed by the genome and transcriptome.</title>
        <authorList>
            <person name="Tanaka T."/>
            <person name="Maeda Y."/>
            <person name="Veluchamy A."/>
            <person name="Tanaka M."/>
            <person name="Abida H."/>
            <person name="Marechal E."/>
            <person name="Bowler C."/>
            <person name="Muto M."/>
            <person name="Sunaga Y."/>
            <person name="Tanaka M."/>
            <person name="Yoshino T."/>
            <person name="Taniguchi T."/>
            <person name="Fukuda Y."/>
            <person name="Nemoto M."/>
            <person name="Matsumoto M."/>
            <person name="Wong P.S."/>
            <person name="Aburatani S."/>
            <person name="Fujibuchi W."/>
        </authorList>
    </citation>
    <scope>NUCLEOTIDE SEQUENCE [LARGE SCALE GENOMIC DNA]</scope>
    <source>
        <strain evidence="2 3">JPCC DA0580</strain>
    </source>
</reference>
<dbReference type="InterPro" id="IPR045091">
    <property type="entry name" value="Mad2-like"/>
</dbReference>
<dbReference type="Proteomes" id="UP000198406">
    <property type="component" value="Unassembled WGS sequence"/>
</dbReference>
<feature type="domain" description="HORMA" evidence="1">
    <location>
        <begin position="19"/>
        <end position="229"/>
    </location>
</feature>
<gene>
    <name evidence="2" type="ORF">FisN_15Hu134</name>
</gene>
<keyword evidence="3" id="KW-1185">Reference proteome</keyword>
<dbReference type="EMBL" id="BDSP01000193">
    <property type="protein sequence ID" value="GAX22971.1"/>
    <property type="molecule type" value="Genomic_DNA"/>
</dbReference>
<sequence length="251" mass="27991">MSSGYEGDQLNSRTATGKSNIEYLLAAGLETWAHQVLYSRRVYPKATFGNVRFAGIQCHVNRHPDVVQYIQETVSLAAPAIIQGSVDQVSLLITCYENWSQEGLDETVEECKKLEECQIRFGNFQKDRIEISADNGDGELKQCFRELILRLGSLESVPSNFQNARGLSFRLELGMSTQSPDSIPSSLLTALSEGRCLESSNNWETKGKGVVVRPLCQSNMSFGKINLFHRRILQAQVTHDRQALLGKDNSS</sequence>
<evidence type="ECO:0000259" key="1">
    <source>
        <dbReference type="PROSITE" id="PS50815"/>
    </source>
</evidence>
<organism evidence="2 3">
    <name type="scientific">Fistulifera solaris</name>
    <name type="common">Oleaginous diatom</name>
    <dbReference type="NCBI Taxonomy" id="1519565"/>
    <lineage>
        <taxon>Eukaryota</taxon>
        <taxon>Sar</taxon>
        <taxon>Stramenopiles</taxon>
        <taxon>Ochrophyta</taxon>
        <taxon>Bacillariophyta</taxon>
        <taxon>Bacillariophyceae</taxon>
        <taxon>Bacillariophycidae</taxon>
        <taxon>Naviculales</taxon>
        <taxon>Naviculaceae</taxon>
        <taxon>Fistulifera</taxon>
    </lineage>
</organism>
<dbReference type="InParanoid" id="A0A1Z5KA35"/>
<name>A0A1Z5KA35_FISSO</name>
<evidence type="ECO:0000313" key="3">
    <source>
        <dbReference type="Proteomes" id="UP000198406"/>
    </source>
</evidence>
<dbReference type="PANTHER" id="PTHR11842">
    <property type="entry name" value="MITOTIC SPINDLE ASSEMBLY CHECKPOINT PROTEIN MAD2"/>
    <property type="match status" value="1"/>
</dbReference>